<dbReference type="Proteomes" id="UP000825179">
    <property type="component" value="Chromosome"/>
</dbReference>
<keyword evidence="9" id="KW-1185">Reference proteome</keyword>
<dbReference type="KEGG" id="cthu:HUR95_04120"/>
<dbReference type="InterPro" id="IPR013762">
    <property type="entry name" value="Integrase-like_cat_sf"/>
</dbReference>
<evidence type="ECO:0000256" key="2">
    <source>
        <dbReference type="ARBA" id="ARBA00022908"/>
    </source>
</evidence>
<evidence type="ECO:0000256" key="1">
    <source>
        <dbReference type="ARBA" id="ARBA00008857"/>
    </source>
</evidence>
<dbReference type="InterPro" id="IPR010998">
    <property type="entry name" value="Integrase_recombinase_N"/>
</dbReference>
<protein>
    <submittedName>
        <fullName evidence="6">Integrase family protein</fullName>
    </submittedName>
    <submittedName>
        <fullName evidence="7">Site-specific integrase</fullName>
    </submittedName>
</protein>
<comment type="similarity">
    <text evidence="1">Belongs to the 'phage' integrase family.</text>
</comment>
<dbReference type="Gene3D" id="1.10.443.10">
    <property type="entry name" value="Intergrase catalytic core"/>
    <property type="match status" value="1"/>
</dbReference>
<gene>
    <name evidence="6" type="ORF">CathTA2_0118</name>
    <name evidence="7" type="ORF">HUR95_04120</name>
</gene>
<dbReference type="GO" id="GO:0015074">
    <property type="term" value="P:DNA integration"/>
    <property type="evidence" value="ECO:0007669"/>
    <property type="project" value="UniProtKB-KW"/>
</dbReference>
<evidence type="ECO:0000313" key="7">
    <source>
        <dbReference type="EMBL" id="QZT34562.1"/>
    </source>
</evidence>
<dbReference type="EMBL" id="AFCE01000245">
    <property type="protein sequence ID" value="EGL81355.1"/>
    <property type="molecule type" value="Genomic_DNA"/>
</dbReference>
<keyword evidence="4" id="KW-0233">DNA recombination</keyword>
<dbReference type="Proteomes" id="UP000010716">
    <property type="component" value="Unassembled WGS sequence"/>
</dbReference>
<keyword evidence="3" id="KW-0238">DNA-binding</keyword>
<proteinExistence type="inferred from homology"/>
<dbReference type="Pfam" id="PF14659">
    <property type="entry name" value="Phage_int_SAM_3"/>
    <property type="match status" value="1"/>
</dbReference>
<evidence type="ECO:0000256" key="3">
    <source>
        <dbReference type="ARBA" id="ARBA00023125"/>
    </source>
</evidence>
<dbReference type="PANTHER" id="PTHR30349:SF64">
    <property type="entry name" value="PROPHAGE INTEGRASE INTD-RELATED"/>
    <property type="match status" value="1"/>
</dbReference>
<dbReference type="GO" id="GO:0006310">
    <property type="term" value="P:DNA recombination"/>
    <property type="evidence" value="ECO:0007669"/>
    <property type="project" value="UniProtKB-KW"/>
</dbReference>
<dbReference type="PROSITE" id="PS51898">
    <property type="entry name" value="TYR_RECOMBINASE"/>
    <property type="match status" value="1"/>
</dbReference>
<sequence length="403" mass="47486">MGSIVKRGKNSYRLVVELGRDAQGRRLRKTKTIRLTEKMSPKKLKEYLELELAKFQLEVEAGTYVSPEKMYFRDFVLDEWFPKFVEKKYSPANIRNTRYIINAHIIPEFGDMRLDAIKSMHCVSFMDKLHDPDARKFGEKGKRLSGSTILNIYKALDSIFKKAVEWRLIKENPMDGVERPKMDRWKKQYYNEEEAREVIAALYQEPVEWRLYFLGLMLGGFRRGELLALEWKDVDFEQNLIHVTKSISLTKDGQPVETPPKTDSEGTVAMPDWYMRELEAYQKQWKKQRLQVIDRWEGGDREYVFHNGFGRPWHHTTPTGKWRKFIQKHGLKHIRLHDLRHTAATLLIEADADLKAVQERFRHSRYQTTADFYAHVTKKVSIETAAKLEKFAPTAFGHQLDTN</sequence>
<reference evidence="7" key="3">
    <citation type="submission" date="2021-08" db="EMBL/GenBank/DDBJ databases">
        <authorList>
            <person name="de Jong S."/>
            <person name="van den Broek M."/>
            <person name="Merkel A."/>
            <person name="de la Torre Cortes P."/>
            <person name="Kalamorz F."/>
            <person name="Cook G."/>
            <person name="van Loosdrecht M."/>
            <person name="McMillan D."/>
        </authorList>
    </citation>
    <scope>NUCLEOTIDE SEQUENCE</scope>
    <source>
        <strain evidence="7">TA2.A1</strain>
    </source>
</reference>
<keyword evidence="2" id="KW-0229">DNA integration</keyword>
<dbReference type="Pfam" id="PF00589">
    <property type="entry name" value="Phage_integrase"/>
    <property type="match status" value="1"/>
</dbReference>
<dbReference type="InterPro" id="IPR050090">
    <property type="entry name" value="Tyrosine_recombinase_XerCD"/>
</dbReference>
<dbReference type="OrthoDB" id="9803188at2"/>
<evidence type="ECO:0000313" key="6">
    <source>
        <dbReference type="EMBL" id="EGL81355.1"/>
    </source>
</evidence>
<feature type="domain" description="Tyr recombinase" evidence="5">
    <location>
        <begin position="185"/>
        <end position="386"/>
    </location>
</feature>
<dbReference type="eggNOG" id="COG0582">
    <property type="taxonomic scope" value="Bacteria"/>
</dbReference>
<dbReference type="EMBL" id="CP082237">
    <property type="protein sequence ID" value="QZT34562.1"/>
    <property type="molecule type" value="Genomic_DNA"/>
</dbReference>
<dbReference type="RefSeq" id="WP_007506668.1">
    <property type="nucleotide sequence ID" value="NZ_AFCE01000245.1"/>
</dbReference>
<dbReference type="Gene3D" id="1.10.150.130">
    <property type="match status" value="1"/>
</dbReference>
<dbReference type="GO" id="GO:0003677">
    <property type="term" value="F:DNA binding"/>
    <property type="evidence" value="ECO:0007669"/>
    <property type="project" value="UniProtKB-KW"/>
</dbReference>
<evidence type="ECO:0000313" key="8">
    <source>
        <dbReference type="Proteomes" id="UP000010716"/>
    </source>
</evidence>
<dbReference type="AlphaFoldDB" id="F5LBC9"/>
<accession>F5LBC9</accession>
<dbReference type="PANTHER" id="PTHR30349">
    <property type="entry name" value="PHAGE INTEGRASE-RELATED"/>
    <property type="match status" value="1"/>
</dbReference>
<evidence type="ECO:0000256" key="4">
    <source>
        <dbReference type="ARBA" id="ARBA00023172"/>
    </source>
</evidence>
<dbReference type="InterPro" id="IPR004107">
    <property type="entry name" value="Integrase_SAM-like_N"/>
</dbReference>
<name>F5LBC9_CALTT</name>
<evidence type="ECO:0000259" key="5">
    <source>
        <dbReference type="PROSITE" id="PS51898"/>
    </source>
</evidence>
<dbReference type="SUPFAM" id="SSF56349">
    <property type="entry name" value="DNA breaking-rejoining enzymes"/>
    <property type="match status" value="1"/>
</dbReference>
<dbReference type="InterPro" id="IPR002104">
    <property type="entry name" value="Integrase_catalytic"/>
</dbReference>
<evidence type="ECO:0000313" key="9">
    <source>
        <dbReference type="Proteomes" id="UP000825179"/>
    </source>
</evidence>
<reference evidence="7 9" key="2">
    <citation type="journal article" date="2020" name="Extremophiles">
        <title>Genomic analysis of Caldalkalibacillus thermarum TA2.A1 reveals aerobic alkaliphilic metabolism and evolutionary hallmarks linking alkaliphilic bacteria and plant life.</title>
        <authorList>
            <person name="de Jong S.I."/>
            <person name="van den Broek M.A."/>
            <person name="Merkel A.Y."/>
            <person name="de la Torre Cortes P."/>
            <person name="Kalamorz F."/>
            <person name="Cook G.M."/>
            <person name="van Loosdrecht M.C.M."/>
            <person name="McMillan D.G.G."/>
        </authorList>
    </citation>
    <scope>NUCLEOTIDE SEQUENCE [LARGE SCALE GENOMIC DNA]</scope>
    <source>
        <strain evidence="7 9">TA2.A1</strain>
    </source>
</reference>
<dbReference type="CDD" id="cd01189">
    <property type="entry name" value="INT_ICEBs1_C_like"/>
    <property type="match status" value="1"/>
</dbReference>
<dbReference type="InterPro" id="IPR011010">
    <property type="entry name" value="DNA_brk_join_enz"/>
</dbReference>
<organism evidence="6 8">
    <name type="scientific">Caldalkalibacillus thermarum (strain TA2.A1)</name>
    <dbReference type="NCBI Taxonomy" id="986075"/>
    <lineage>
        <taxon>Bacteria</taxon>
        <taxon>Bacillati</taxon>
        <taxon>Bacillota</taxon>
        <taxon>Bacilli</taxon>
        <taxon>Bacillales</taxon>
        <taxon>Bacillaceae</taxon>
        <taxon>Caldalkalibacillus</taxon>
    </lineage>
</organism>
<reference evidence="6 8" key="1">
    <citation type="journal article" date="2011" name="J. Bacteriol.">
        <title>Draft genome sequence of the thermoalkaliphilic Caldalkalibacillus thermarum strain TA2.A1.</title>
        <authorList>
            <person name="Kalamorz F."/>
            <person name="Keis S."/>
            <person name="McMillan D.G."/>
            <person name="Olsson K."/>
            <person name="Stanton J.A."/>
            <person name="Stockwell P."/>
            <person name="Black M.A."/>
            <person name="Klingeman D.M."/>
            <person name="Land M.L."/>
            <person name="Han C.S."/>
            <person name="Martin S.L."/>
            <person name="Becher S.A."/>
            <person name="Peddie C.J."/>
            <person name="Morgan H.W."/>
            <person name="Matthies D."/>
            <person name="Preiss L."/>
            <person name="Meier T."/>
            <person name="Brown S.D."/>
            <person name="Cook G.M."/>
        </authorList>
    </citation>
    <scope>NUCLEOTIDE SEQUENCE [LARGE SCALE GENOMIC DNA]</scope>
    <source>
        <strain evidence="6 8">TA2.A1</strain>
    </source>
</reference>